<evidence type="ECO:0000313" key="6">
    <source>
        <dbReference type="Proteomes" id="UP001159364"/>
    </source>
</evidence>
<organism evidence="5 6">
    <name type="scientific">Erythroxylum novogranatense</name>
    <dbReference type="NCBI Taxonomy" id="1862640"/>
    <lineage>
        <taxon>Eukaryota</taxon>
        <taxon>Viridiplantae</taxon>
        <taxon>Streptophyta</taxon>
        <taxon>Embryophyta</taxon>
        <taxon>Tracheophyta</taxon>
        <taxon>Spermatophyta</taxon>
        <taxon>Magnoliopsida</taxon>
        <taxon>eudicotyledons</taxon>
        <taxon>Gunneridae</taxon>
        <taxon>Pentapetalae</taxon>
        <taxon>rosids</taxon>
        <taxon>fabids</taxon>
        <taxon>Malpighiales</taxon>
        <taxon>Erythroxylaceae</taxon>
        <taxon>Erythroxylum</taxon>
    </lineage>
</organism>
<feature type="domain" description="DUF1664" evidence="4">
    <location>
        <begin position="92"/>
        <end position="213"/>
    </location>
</feature>
<dbReference type="InterPro" id="IPR012458">
    <property type="entry name" value="DUF1664"/>
</dbReference>
<evidence type="ECO:0000256" key="3">
    <source>
        <dbReference type="SAM" id="SignalP"/>
    </source>
</evidence>
<feature type="signal peptide" evidence="3">
    <location>
        <begin position="1"/>
        <end position="22"/>
    </location>
</feature>
<feature type="chain" id="PRO_5043361740" description="DUF1664 domain-containing protein" evidence="3">
    <location>
        <begin position="23"/>
        <end position="338"/>
    </location>
</feature>
<dbReference type="PANTHER" id="PTHR47289:SF2">
    <property type="entry name" value="TRANSCRIPTION FACTOR, PUTATIVE (DUF1664)-RELATED"/>
    <property type="match status" value="1"/>
</dbReference>
<name>A0AAV8SYF7_9ROSI</name>
<keyword evidence="2" id="KW-1133">Transmembrane helix</keyword>
<comment type="caution">
    <text evidence="5">The sequence shown here is derived from an EMBL/GenBank/DDBJ whole genome shotgun (WGS) entry which is preliminary data.</text>
</comment>
<evidence type="ECO:0000256" key="1">
    <source>
        <dbReference type="SAM" id="MobiDB-lite"/>
    </source>
</evidence>
<keyword evidence="3" id="KW-0732">Signal</keyword>
<keyword evidence="6" id="KW-1185">Reference proteome</keyword>
<evidence type="ECO:0000259" key="4">
    <source>
        <dbReference type="Pfam" id="PF07889"/>
    </source>
</evidence>
<dbReference type="Pfam" id="PF07889">
    <property type="entry name" value="DUF1664"/>
    <property type="match status" value="1"/>
</dbReference>
<dbReference type="PANTHER" id="PTHR47289">
    <property type="entry name" value="TRANSCRIPTION FACTOR, PUTATIVE (DUF1664)-RELATED"/>
    <property type="match status" value="1"/>
</dbReference>
<sequence>MAMGLGKIAILAGAGIIGSVLASEGRMSNVSDFISGTLKIAFKTLQGGDSKSTSSARKPHDSIKDQVDIIKRELQTMRSSGPITIVSGSGKGSSRYVIVIVIGVVGYGYLWWKGWKLPDMMFATRRSLSEACTSIAQQLENVYSSIRTTRRELSSSIDNVDTNLNEVAQLTANTQGRVTDLLQESERIGHDVRYVLDVVETLELKISEIEGKQNLTVQGVQALCEVADELQNNARKENIQVLQSSPQITFSHKVASLPPPSPEQSTPSVSNGSLETSNGISGLVEASSNPGTSHGFHIPEVASNGSSTVQRPPFLQRARSVTNSVLHRVGSNRQYAQR</sequence>
<dbReference type="AlphaFoldDB" id="A0AAV8SYF7"/>
<keyword evidence="2" id="KW-0472">Membrane</keyword>
<feature type="region of interest" description="Disordered" evidence="1">
    <location>
        <begin position="252"/>
        <end position="310"/>
    </location>
</feature>
<keyword evidence="2" id="KW-0812">Transmembrane</keyword>
<gene>
    <name evidence="5" type="ORF">K2173_003322</name>
</gene>
<dbReference type="Proteomes" id="UP001159364">
    <property type="component" value="Linkage Group LG07"/>
</dbReference>
<dbReference type="EMBL" id="JAIWQS010000007">
    <property type="protein sequence ID" value="KAJ8759084.1"/>
    <property type="molecule type" value="Genomic_DNA"/>
</dbReference>
<feature type="compositionally biased region" description="Polar residues" evidence="1">
    <location>
        <begin position="263"/>
        <end position="292"/>
    </location>
</feature>
<evidence type="ECO:0000256" key="2">
    <source>
        <dbReference type="SAM" id="Phobius"/>
    </source>
</evidence>
<accession>A0AAV8SYF7</accession>
<evidence type="ECO:0000313" key="5">
    <source>
        <dbReference type="EMBL" id="KAJ8759084.1"/>
    </source>
</evidence>
<protein>
    <recommendedName>
        <fullName evidence="4">DUF1664 domain-containing protein</fullName>
    </recommendedName>
</protein>
<reference evidence="5 6" key="1">
    <citation type="submission" date="2021-09" db="EMBL/GenBank/DDBJ databases">
        <title>Genomic insights and catalytic innovation underlie evolution of tropane alkaloids biosynthesis.</title>
        <authorList>
            <person name="Wang Y.-J."/>
            <person name="Tian T."/>
            <person name="Huang J.-P."/>
            <person name="Huang S.-X."/>
        </authorList>
    </citation>
    <scope>NUCLEOTIDE SEQUENCE [LARGE SCALE GENOMIC DNA]</scope>
    <source>
        <strain evidence="5">KIB-2018</strain>
        <tissue evidence="5">Leaf</tissue>
    </source>
</reference>
<feature type="transmembrane region" description="Helical" evidence="2">
    <location>
        <begin position="96"/>
        <end position="112"/>
    </location>
</feature>
<proteinExistence type="predicted"/>